<evidence type="ECO:0000256" key="1">
    <source>
        <dbReference type="ARBA" id="ARBA00001182"/>
    </source>
</evidence>
<dbReference type="Pfam" id="PF07749">
    <property type="entry name" value="ERp29"/>
    <property type="match status" value="1"/>
</dbReference>
<evidence type="ECO:0000256" key="2">
    <source>
        <dbReference type="ARBA" id="ARBA00006347"/>
    </source>
</evidence>
<dbReference type="PANTHER" id="PTHR45672">
    <property type="entry name" value="PROTEIN DISULFIDE-ISOMERASE C17H9.14C-RELATED"/>
    <property type="match status" value="1"/>
</dbReference>
<dbReference type="NCBIfam" id="TIGR01126">
    <property type="entry name" value="pdi_dom"/>
    <property type="match status" value="1"/>
</dbReference>
<dbReference type="EMBL" id="JALJOU010000094">
    <property type="protein sequence ID" value="KAK9821933.1"/>
    <property type="molecule type" value="Genomic_DNA"/>
</dbReference>
<dbReference type="CDD" id="cd02998">
    <property type="entry name" value="PDI_a_ERp38"/>
    <property type="match status" value="1"/>
</dbReference>
<evidence type="ECO:0000256" key="4">
    <source>
        <dbReference type="ARBA" id="ARBA00022729"/>
    </source>
</evidence>
<dbReference type="PANTHER" id="PTHR45672:SF11">
    <property type="entry name" value="PROTEIN DISULFIDE-ISOMERASE C17H9.14C"/>
    <property type="match status" value="1"/>
</dbReference>
<dbReference type="Gene3D" id="1.20.1150.12">
    <property type="entry name" value="Endoplasmic reticulum resident protein 29, C-terminal domain"/>
    <property type="match status" value="1"/>
</dbReference>
<dbReference type="GO" id="GO:0003756">
    <property type="term" value="F:protein disulfide isomerase activity"/>
    <property type="evidence" value="ECO:0007669"/>
    <property type="project" value="UniProtKB-EC"/>
</dbReference>
<evidence type="ECO:0000313" key="12">
    <source>
        <dbReference type="EMBL" id="KAK9821933.1"/>
    </source>
</evidence>
<dbReference type="InterPro" id="IPR005788">
    <property type="entry name" value="PDI_thioredoxin-like_dom"/>
</dbReference>
<evidence type="ECO:0000256" key="6">
    <source>
        <dbReference type="ARBA" id="ARBA00023157"/>
    </source>
</evidence>
<reference evidence="12 13" key="1">
    <citation type="journal article" date="2024" name="Nat. Commun.">
        <title>Phylogenomics reveals the evolutionary origins of lichenization in chlorophyte algae.</title>
        <authorList>
            <person name="Puginier C."/>
            <person name="Libourel C."/>
            <person name="Otte J."/>
            <person name="Skaloud P."/>
            <person name="Haon M."/>
            <person name="Grisel S."/>
            <person name="Petersen M."/>
            <person name="Berrin J.G."/>
            <person name="Delaux P.M."/>
            <person name="Dal Grande F."/>
            <person name="Keller J."/>
        </authorList>
    </citation>
    <scope>NUCLEOTIDE SEQUENCE [LARGE SCALE GENOMIC DNA]</scope>
    <source>
        <strain evidence="12 13">SAG 245.80</strain>
    </source>
</reference>
<gene>
    <name evidence="12" type="ORF">WJX81_004459</name>
</gene>
<evidence type="ECO:0000256" key="8">
    <source>
        <dbReference type="ARBA" id="ARBA00023284"/>
    </source>
</evidence>
<dbReference type="AlphaFoldDB" id="A0AAW1QKD9"/>
<dbReference type="CDD" id="cd00238">
    <property type="entry name" value="ERp29c"/>
    <property type="match status" value="1"/>
</dbReference>
<evidence type="ECO:0000256" key="9">
    <source>
        <dbReference type="RuleBase" id="RU004208"/>
    </source>
</evidence>
<dbReference type="InterPro" id="IPR013766">
    <property type="entry name" value="Thioredoxin_domain"/>
</dbReference>
<comment type="catalytic activity">
    <reaction evidence="1">
        <text>Catalyzes the rearrangement of -S-S- bonds in proteins.</text>
        <dbReference type="EC" id="5.3.4.1"/>
    </reaction>
</comment>
<organism evidence="12 13">
    <name type="scientific">Elliptochloris bilobata</name>
    <dbReference type="NCBI Taxonomy" id="381761"/>
    <lineage>
        <taxon>Eukaryota</taxon>
        <taxon>Viridiplantae</taxon>
        <taxon>Chlorophyta</taxon>
        <taxon>core chlorophytes</taxon>
        <taxon>Trebouxiophyceae</taxon>
        <taxon>Trebouxiophyceae incertae sedis</taxon>
        <taxon>Elliptochloris clade</taxon>
        <taxon>Elliptochloris</taxon>
    </lineage>
</organism>
<dbReference type="GO" id="GO:0005783">
    <property type="term" value="C:endoplasmic reticulum"/>
    <property type="evidence" value="ECO:0007669"/>
    <property type="project" value="InterPro"/>
</dbReference>
<comment type="similarity">
    <text evidence="2 9">Belongs to the protein disulfide isomerase family.</text>
</comment>
<dbReference type="InterPro" id="IPR036249">
    <property type="entry name" value="Thioredoxin-like_sf"/>
</dbReference>
<dbReference type="InterPro" id="IPR017937">
    <property type="entry name" value="Thioredoxin_CS"/>
</dbReference>
<evidence type="ECO:0000256" key="5">
    <source>
        <dbReference type="ARBA" id="ARBA00022737"/>
    </source>
</evidence>
<proteinExistence type="inferred from homology"/>
<accession>A0AAW1QKD9</accession>
<comment type="caution">
    <text evidence="12">The sequence shown here is derived from an EMBL/GenBank/DDBJ whole genome shotgun (WGS) entry which is preliminary data.</text>
</comment>
<dbReference type="Proteomes" id="UP001445335">
    <property type="component" value="Unassembled WGS sequence"/>
</dbReference>
<feature type="chain" id="PRO_5043889688" description="protein disulfide-isomerase" evidence="10">
    <location>
        <begin position="23"/>
        <end position="274"/>
    </location>
</feature>
<dbReference type="InterPro" id="IPR036356">
    <property type="entry name" value="ERp29_C_sf"/>
</dbReference>
<protein>
    <recommendedName>
        <fullName evidence="3">protein disulfide-isomerase</fullName>
        <ecNumber evidence="3">5.3.4.1</ecNumber>
    </recommendedName>
</protein>
<feature type="signal peptide" evidence="10">
    <location>
        <begin position="1"/>
        <end position="22"/>
    </location>
</feature>
<dbReference type="PROSITE" id="PS51352">
    <property type="entry name" value="THIOREDOXIN_2"/>
    <property type="match status" value="1"/>
</dbReference>
<dbReference type="InterPro" id="IPR011679">
    <property type="entry name" value="ERp29_C"/>
</dbReference>
<keyword evidence="6" id="KW-1015">Disulfide bond</keyword>
<sequence>MDHSKAALLALLALTAAATCHCSGDPTEALTGVHDLTPDTFDKFVTGGKHALVEFYAPWCGHCKHLTPEYKKLGAEITADPKLSSRVVIAKVDADAHRELGERFGVTGFPTLKWFSRGKPTGAPIDYSGGRTADAFMTFIRDKLAEDKGFARVPALDRLASAFPHEADKAGALKALETAAKELTDADEVAHGKFYVKFALKALEKGDDYLAKETARLERIMESGSVGGAKAAEVSAKLSVLGAFAEPPKFLGHAEGRSEAELADLVADLESAEE</sequence>
<dbReference type="SUPFAM" id="SSF52833">
    <property type="entry name" value="Thioredoxin-like"/>
    <property type="match status" value="1"/>
</dbReference>
<dbReference type="GO" id="GO:0006457">
    <property type="term" value="P:protein folding"/>
    <property type="evidence" value="ECO:0007669"/>
    <property type="project" value="TreeGrafter"/>
</dbReference>
<dbReference type="PRINTS" id="PR00421">
    <property type="entry name" value="THIOREDOXIN"/>
</dbReference>
<keyword evidence="5" id="KW-0677">Repeat</keyword>
<keyword evidence="7" id="KW-0413">Isomerase</keyword>
<evidence type="ECO:0000256" key="10">
    <source>
        <dbReference type="SAM" id="SignalP"/>
    </source>
</evidence>
<dbReference type="EC" id="5.3.4.1" evidence="3"/>
<keyword evidence="8" id="KW-0676">Redox-active center</keyword>
<name>A0AAW1QKD9_9CHLO</name>
<dbReference type="SUPFAM" id="SSF47933">
    <property type="entry name" value="ERP29 C domain-like"/>
    <property type="match status" value="1"/>
</dbReference>
<evidence type="ECO:0000256" key="7">
    <source>
        <dbReference type="ARBA" id="ARBA00023235"/>
    </source>
</evidence>
<feature type="domain" description="Thioredoxin" evidence="11">
    <location>
        <begin position="21"/>
        <end position="145"/>
    </location>
</feature>
<dbReference type="InterPro" id="IPR051063">
    <property type="entry name" value="PDI"/>
</dbReference>
<dbReference type="Pfam" id="PF00085">
    <property type="entry name" value="Thioredoxin"/>
    <property type="match status" value="1"/>
</dbReference>
<keyword evidence="13" id="KW-1185">Reference proteome</keyword>
<keyword evidence="4 10" id="KW-0732">Signal</keyword>
<dbReference type="Gene3D" id="3.40.30.10">
    <property type="entry name" value="Glutaredoxin"/>
    <property type="match status" value="1"/>
</dbReference>
<evidence type="ECO:0000256" key="3">
    <source>
        <dbReference type="ARBA" id="ARBA00012723"/>
    </source>
</evidence>
<evidence type="ECO:0000313" key="13">
    <source>
        <dbReference type="Proteomes" id="UP001445335"/>
    </source>
</evidence>
<evidence type="ECO:0000259" key="11">
    <source>
        <dbReference type="PROSITE" id="PS51352"/>
    </source>
</evidence>
<dbReference type="PROSITE" id="PS00194">
    <property type="entry name" value="THIOREDOXIN_1"/>
    <property type="match status" value="1"/>
</dbReference>